<evidence type="ECO:0000259" key="11">
    <source>
        <dbReference type="PROSITE" id="PS50868"/>
    </source>
</evidence>
<dbReference type="Gene3D" id="1.10.510.10">
    <property type="entry name" value="Transferase(Phosphotransferase) domain 1"/>
    <property type="match status" value="1"/>
</dbReference>
<feature type="domain" description="SET" evidence="10">
    <location>
        <begin position="530"/>
        <end position="645"/>
    </location>
</feature>
<proteinExistence type="predicted"/>
<gene>
    <name evidence="12" type="ORF">HJC23_014088</name>
</gene>
<feature type="region of interest" description="Disordered" evidence="8">
    <location>
        <begin position="432"/>
        <end position="460"/>
    </location>
</feature>
<evidence type="ECO:0000256" key="7">
    <source>
        <dbReference type="ARBA" id="ARBA00023242"/>
    </source>
</evidence>
<sequence length="2223" mass="249437">MHHPHGDSRIQDHRSTSHDVKPTTDHVVVTHDEFGRAVRRSFPMGRRFEPPPQQQQQQQQMGERTEQQKPQSIRDRFQPPPVQQRKDPPRPPPPQQQHSAPQPTSSSSSFHRERFQPASNAQDQSSSSLSSQRLTMNHHPPKIHLKREGGTWRHFHRCIEGVRDKNKSGESVSRDAGEEKQRAVAPPSVLSNVDSAPKQQQQQQHDEDEEEELFSDDDNHEEEKSSISRSHETLGNENGARKTSMENVNGGSTHDTSMEQPQFIAERNGSMMSSENNYESTTLDSRNGVMDSKLERPVLHQQTLVQHEQEKQQQQQQGPSLTFQPQQQEPPPSQQHQLLPPQQQEEQEQTLPLQQPQQQPQQEPPPSSEQSQPQQQPPTAQHPTQQLSVPPSFQKDAEYTQALHWKKPTSKTMEKRPIALPNDVVHITEVEWAEDSPPPPASTSTTNTSNYAGTSLHNTHHPLHISNLEKAPKPKQKRPEPCFCEPDLHSQTMCCIDETCALYACQEECPANCPAGPLCGNERIQRKEWKKLQVFDAGLKGRGLMLAEDAKRGDFLCEYVGVAIRRQYLDGLFARYRNERMLYIMALDGDVYIDARHRGGIARYINHSCEPNCAVHRWRVRGIIRAGVFALRPIAAGEELSFDYQWDRKRGRAATRCYCGSEKCRGTLEMAKGDEERELEERLEGHWIEPKNKKVGREIMNRVIKVFFEDNDEYYVADVAQYDAVSGQHQLMYRDMDDCWTDLSKEKWMLLDDEGEKYAITRKIRDDNEGDSLLVPPPSHSTGTSPRSDSMSRSSSPVPLGPGVKVKNYVLVQTPVKDAMQARHTIFKCGRYCRVHIDVVHLPVGDSIVGDDDDLKKAMEESADGSVWKLVVTGMEVKKAIDYLEKMATIIQNGLNGTETLSSDLASKGNSSGQLADSSSGQNTLQTEMIIPRVIVDQVKKKFFSLKGYCYNVDVTFTHSDSKSKQFAKMILSADLGSDLERALEYLNKEMTHMCTEVDAPMTSIGVYKDLAYLGGELSNEDFRLLFESKRTLSKRMDCTEDLQGSTFAASFEEANRCSIWIQSEEDMGRVSNNVVINEAHPLRPRKIFFGVAPSRVPVLWTYLQGRIADLKRGVQFLNLGADRIYQPILLQPIKKNGRPGFNYFFDFVQKTSGASVRIDSITGNHLRIDGGDASLSEEAAQQVNEKVDIAMEMISLQIELLRDHYIRQQRWGFGRDWALLLTSDAKTLPQIDSSSTQDSTSLSKPHSPANTRSFDTRALCSACLEISEIVSGVGLSERVAAHACIIFYRYTSLPSNADTVSTTFKLRDVQLASLFIANKSQKVMKWKRLEAVLDHSYRVFYPGSYFNPQSEEAKNWERRVITAEKSVLSSLNYDVFWPDVDWVISAVVGTNALAEPIAENAMSLALSGPVLAAGPILWLKYGPKYAFAAIAGFLSLDLEKMFHALSLVPTTVSHAAELIYNSCQAMFKAKKSILYQSSRHEIFSESTMKAYFQKIQSDCAAYMNKYSGQIFSDSNFVASPEYRAISHRSRLRRVFTGVKSDIVEEKVLPILGKICFESKCNIRFSEGVSEGTHDIVLEGNWKALSIAEHLFSRAATESSPTSPSPNSYAAMSNSYSSYVAQDFNLPSDGDAIKQVKVQPGLLGMNKVSDKFGWEGTIECPTEYNSSEIYDAGHKTCIAAQASQEHLDAAGLRWWVPHQYGPSLHGSLCEIFSSPKILDNGSIDMRALALLAQSFTGGYTSLQSTFPTLASFLPHPEHQESQNSTQSIAISLQRWPPEKIETKEQSSSGEIMQMGFSVAALQEMQLLHQLHFLIPSPQGHPNFILPLAIALQSDEDNAKDSDPILGDTSTRDATEQILAMIERNQRAAGGKQHVASGSHLVLEPTPLVLQKVMNMYQRKNNGGSLIPPSILASWCNDLLSAILFCHSNHIILRSLLPDQIHIDHCGTAKLSGLSKVMVLHGNDRTKHFNPLKYVRDKKKSKDHNTEDVEPFAAPELLLGGTRHTKESDMWAFGALLANLLLGKQLFPGKDRVSKMTQVFKIVGVPSEDNFPDAKRFPFYSSNMYVIGEDNKKKKYSRGVEKAIRHMLKSFESGNIGDYSGFISLLDGVLHLDPKQRMTAAQALQHPFMVHHAAHVQDQEFRQSYVKDWLELKEHVLTRGKSSKAGENGHYVGIGLSQNGNSGVKESKRKAFIFEASSGDLDDDLYNLDDILGSSPKRPKNLDI</sequence>
<feature type="compositionally biased region" description="Low complexity" evidence="8">
    <location>
        <begin position="96"/>
        <end position="109"/>
    </location>
</feature>
<evidence type="ECO:0000313" key="12">
    <source>
        <dbReference type="EMBL" id="KAL3803540.1"/>
    </source>
</evidence>
<feature type="compositionally biased region" description="Acidic residues" evidence="8">
    <location>
        <begin position="206"/>
        <end position="220"/>
    </location>
</feature>
<dbReference type="SUPFAM" id="SSF47954">
    <property type="entry name" value="Cyclin-like"/>
    <property type="match status" value="1"/>
</dbReference>
<dbReference type="PANTHER" id="PTHR22884">
    <property type="entry name" value="SET DOMAIN PROTEINS"/>
    <property type="match status" value="1"/>
</dbReference>
<dbReference type="GO" id="GO:0005694">
    <property type="term" value="C:chromosome"/>
    <property type="evidence" value="ECO:0007669"/>
    <property type="project" value="UniProtKB-SubCell"/>
</dbReference>
<protein>
    <submittedName>
        <fullName evidence="12">Uncharacterized protein</fullName>
    </submittedName>
</protein>
<name>A0ABD3QTI2_9STRA</name>
<feature type="compositionally biased region" description="Polar residues" evidence="8">
    <location>
        <begin position="270"/>
        <end position="285"/>
    </location>
</feature>
<evidence type="ECO:0000256" key="4">
    <source>
        <dbReference type="ARBA" id="ARBA00022603"/>
    </source>
</evidence>
<feature type="compositionally biased region" description="Basic and acidic residues" evidence="8">
    <location>
        <begin position="63"/>
        <end position="77"/>
    </location>
</feature>
<dbReference type="Pfam" id="PF00069">
    <property type="entry name" value="Pkinase"/>
    <property type="match status" value="1"/>
</dbReference>
<keyword evidence="7" id="KW-0539">Nucleus</keyword>
<evidence type="ECO:0000313" key="13">
    <source>
        <dbReference type="Proteomes" id="UP001516023"/>
    </source>
</evidence>
<dbReference type="PROSITE" id="PS50011">
    <property type="entry name" value="PROTEIN_KINASE_DOM"/>
    <property type="match status" value="1"/>
</dbReference>
<evidence type="ECO:0000259" key="10">
    <source>
        <dbReference type="PROSITE" id="PS50280"/>
    </source>
</evidence>
<feature type="region of interest" description="Disordered" evidence="8">
    <location>
        <begin position="1231"/>
        <end position="1251"/>
    </location>
</feature>
<feature type="compositionally biased region" description="Low complexity" evidence="8">
    <location>
        <begin position="301"/>
        <end position="327"/>
    </location>
</feature>
<feature type="compositionally biased region" description="Low complexity" evidence="8">
    <location>
        <begin position="334"/>
        <end position="361"/>
    </location>
</feature>
<keyword evidence="4" id="KW-0489">Methyltransferase</keyword>
<dbReference type="SMART" id="SM00220">
    <property type="entry name" value="S_TKc"/>
    <property type="match status" value="1"/>
</dbReference>
<dbReference type="SUPFAM" id="SSF82199">
    <property type="entry name" value="SET domain"/>
    <property type="match status" value="1"/>
</dbReference>
<feature type="compositionally biased region" description="Low complexity" evidence="8">
    <location>
        <begin position="116"/>
        <end position="132"/>
    </location>
</feature>
<keyword evidence="3" id="KW-0158">Chromosome</keyword>
<dbReference type="PROSITE" id="PS50868">
    <property type="entry name" value="POST_SET"/>
    <property type="match status" value="1"/>
</dbReference>
<dbReference type="GO" id="GO:0005634">
    <property type="term" value="C:nucleus"/>
    <property type="evidence" value="ECO:0007669"/>
    <property type="project" value="UniProtKB-SubCell"/>
</dbReference>
<dbReference type="GO" id="GO:0032259">
    <property type="term" value="P:methylation"/>
    <property type="evidence" value="ECO:0007669"/>
    <property type="project" value="UniProtKB-KW"/>
</dbReference>
<dbReference type="CDD" id="cd20404">
    <property type="entry name" value="Tudor_Agenet_AtEML-like"/>
    <property type="match status" value="1"/>
</dbReference>
<dbReference type="SMART" id="SM00508">
    <property type="entry name" value="PostSET"/>
    <property type="match status" value="1"/>
</dbReference>
<dbReference type="InterPro" id="IPR003616">
    <property type="entry name" value="Post-SET_dom"/>
</dbReference>
<dbReference type="Proteomes" id="UP001516023">
    <property type="component" value="Unassembled WGS sequence"/>
</dbReference>
<feature type="compositionally biased region" description="Polar residues" evidence="8">
    <location>
        <begin position="189"/>
        <end position="198"/>
    </location>
</feature>
<evidence type="ECO:0000256" key="8">
    <source>
        <dbReference type="SAM" id="MobiDB-lite"/>
    </source>
</evidence>
<feature type="domain" description="Protein kinase" evidence="9">
    <location>
        <begin position="1712"/>
        <end position="2128"/>
    </location>
</feature>
<dbReference type="EMBL" id="JABMIG020000013">
    <property type="protein sequence ID" value="KAL3803540.1"/>
    <property type="molecule type" value="Genomic_DNA"/>
</dbReference>
<evidence type="ECO:0000256" key="1">
    <source>
        <dbReference type="ARBA" id="ARBA00004123"/>
    </source>
</evidence>
<feature type="region of interest" description="Disordered" evidence="8">
    <location>
        <begin position="1"/>
        <end position="390"/>
    </location>
</feature>
<dbReference type="InterPro" id="IPR036915">
    <property type="entry name" value="Cyclin-like_sf"/>
</dbReference>
<keyword evidence="5" id="KW-0808">Transferase</keyword>
<dbReference type="InterPro" id="IPR046341">
    <property type="entry name" value="SET_dom_sf"/>
</dbReference>
<feature type="compositionally biased region" description="Basic and acidic residues" evidence="8">
    <location>
        <begin position="1"/>
        <end position="36"/>
    </location>
</feature>
<evidence type="ECO:0000259" key="9">
    <source>
        <dbReference type="PROSITE" id="PS50011"/>
    </source>
</evidence>
<evidence type="ECO:0000256" key="6">
    <source>
        <dbReference type="ARBA" id="ARBA00022691"/>
    </source>
</evidence>
<dbReference type="InterPro" id="IPR000719">
    <property type="entry name" value="Prot_kinase_dom"/>
</dbReference>
<dbReference type="GO" id="GO:0008168">
    <property type="term" value="F:methyltransferase activity"/>
    <property type="evidence" value="ECO:0007669"/>
    <property type="project" value="UniProtKB-KW"/>
</dbReference>
<feature type="domain" description="Post-SET" evidence="11">
    <location>
        <begin position="653"/>
        <end position="669"/>
    </location>
</feature>
<dbReference type="InterPro" id="IPR001214">
    <property type="entry name" value="SET_dom"/>
</dbReference>
<feature type="compositionally biased region" description="Basic and acidic residues" evidence="8">
    <location>
        <begin position="146"/>
        <end position="182"/>
    </location>
</feature>
<feature type="compositionally biased region" description="Polar residues" evidence="8">
    <location>
        <begin position="245"/>
        <end position="260"/>
    </location>
</feature>
<feature type="compositionally biased region" description="Low complexity" evidence="8">
    <location>
        <begin position="368"/>
        <end position="386"/>
    </location>
</feature>
<dbReference type="PROSITE" id="PS50280">
    <property type="entry name" value="SET"/>
    <property type="match status" value="1"/>
</dbReference>
<accession>A0ABD3QTI2</accession>
<feature type="compositionally biased region" description="Low complexity" evidence="8">
    <location>
        <begin position="785"/>
        <end position="797"/>
    </location>
</feature>
<comment type="caution">
    <text evidence="12">The sequence shown here is derived from an EMBL/GenBank/DDBJ whole genome shotgun (WGS) entry which is preliminary data.</text>
</comment>
<evidence type="ECO:0000256" key="2">
    <source>
        <dbReference type="ARBA" id="ARBA00004286"/>
    </source>
</evidence>
<keyword evidence="6" id="KW-0949">S-adenosyl-L-methionine</keyword>
<dbReference type="InterPro" id="IPR011009">
    <property type="entry name" value="Kinase-like_dom_sf"/>
</dbReference>
<feature type="region of interest" description="Disordered" evidence="8">
    <location>
        <begin position="769"/>
        <end position="800"/>
    </location>
</feature>
<dbReference type="Gene3D" id="2.170.270.10">
    <property type="entry name" value="SET domain"/>
    <property type="match status" value="1"/>
</dbReference>
<comment type="subcellular location">
    <subcellularLocation>
        <location evidence="2">Chromosome</location>
    </subcellularLocation>
    <subcellularLocation>
        <location evidence="1">Nucleus</location>
    </subcellularLocation>
</comment>
<feature type="compositionally biased region" description="Low complexity" evidence="8">
    <location>
        <begin position="1233"/>
        <end position="1244"/>
    </location>
</feature>
<keyword evidence="13" id="KW-1185">Reference proteome</keyword>
<dbReference type="Pfam" id="PF00856">
    <property type="entry name" value="SET"/>
    <property type="match status" value="1"/>
</dbReference>
<dbReference type="Gene3D" id="1.10.472.10">
    <property type="entry name" value="Cyclin-like"/>
    <property type="match status" value="1"/>
</dbReference>
<reference evidence="12 13" key="1">
    <citation type="journal article" date="2020" name="G3 (Bethesda)">
        <title>Improved Reference Genome for Cyclotella cryptica CCMP332, a Model for Cell Wall Morphogenesis, Salinity Adaptation, and Lipid Production in Diatoms (Bacillariophyta).</title>
        <authorList>
            <person name="Roberts W.R."/>
            <person name="Downey K.M."/>
            <person name="Ruck E.C."/>
            <person name="Traller J.C."/>
            <person name="Alverson A.J."/>
        </authorList>
    </citation>
    <scope>NUCLEOTIDE SEQUENCE [LARGE SCALE GENOMIC DNA]</scope>
    <source>
        <strain evidence="12 13">CCMP332</strain>
    </source>
</reference>
<dbReference type="InterPro" id="IPR050777">
    <property type="entry name" value="SET2_Histone-Lys_MeTrsfase"/>
</dbReference>
<dbReference type="SMART" id="SM00317">
    <property type="entry name" value="SET"/>
    <property type="match status" value="1"/>
</dbReference>
<feature type="compositionally biased region" description="Basic and acidic residues" evidence="8">
    <location>
        <begin position="221"/>
        <end position="244"/>
    </location>
</feature>
<evidence type="ECO:0000256" key="5">
    <source>
        <dbReference type="ARBA" id="ARBA00022679"/>
    </source>
</evidence>
<organism evidence="12 13">
    <name type="scientific">Cyclotella cryptica</name>
    <dbReference type="NCBI Taxonomy" id="29204"/>
    <lineage>
        <taxon>Eukaryota</taxon>
        <taxon>Sar</taxon>
        <taxon>Stramenopiles</taxon>
        <taxon>Ochrophyta</taxon>
        <taxon>Bacillariophyta</taxon>
        <taxon>Coscinodiscophyceae</taxon>
        <taxon>Thalassiosirophycidae</taxon>
        <taxon>Stephanodiscales</taxon>
        <taxon>Stephanodiscaceae</taxon>
        <taxon>Cyclotella</taxon>
    </lineage>
</organism>
<dbReference type="SUPFAM" id="SSF56112">
    <property type="entry name" value="Protein kinase-like (PK-like)"/>
    <property type="match status" value="1"/>
</dbReference>
<evidence type="ECO:0000256" key="3">
    <source>
        <dbReference type="ARBA" id="ARBA00022454"/>
    </source>
</evidence>